<accession>A0ABS0ALT4</accession>
<proteinExistence type="predicted"/>
<sequence>MTKDPTLKAERPDLSREREGLALVRNTARGALRIAETLGVVGRQGAGWLLGDRDALPRRLRHTFESLGATYIKLGQFIASSPSLFPEEYVQEFQKCLDRTPPMPFHYIREMVESELGKPLAEAFEWVDPQPLASASIAQVHAARLRNGAEVVIKVQRPGVRNVLLTDFNFLYVSARVIESLAPGLSRSALSGVVEELQAGMIEECDFLQEARNLEAFNRFLAETGNTAVAAPRPIASHTTARVLTMERFHGVPLTDLEVLRAYTDDPAGTLVTALNTWFSSLMMCDFFHADLHAGNLMLLEDGRVGFIDFGMVGRIRRETWAGMMELFEAIGNGDVESMARAMAMVGMTRDEVDVQALARDIGALQERLTDVDASALVQADRNDREVNQLLTELVRIGEGHGIRFPREFALLLKQFLYFDRYVQALAPELDMFNDQRVDMFGTLDQLPGGDEPLH</sequence>
<dbReference type="EMBL" id="ARXX01000003">
    <property type="protein sequence ID" value="MBF5055091.1"/>
    <property type="molecule type" value="Genomic_DNA"/>
</dbReference>
<dbReference type="PANTHER" id="PTHR43173">
    <property type="entry name" value="ABC1 FAMILY PROTEIN"/>
    <property type="match status" value="1"/>
</dbReference>
<evidence type="ECO:0000259" key="1">
    <source>
        <dbReference type="Pfam" id="PF03109"/>
    </source>
</evidence>
<dbReference type="Pfam" id="PF03109">
    <property type="entry name" value="ABC1"/>
    <property type="match status" value="1"/>
</dbReference>
<reference evidence="2 3" key="1">
    <citation type="submission" date="2012-09" db="EMBL/GenBank/DDBJ databases">
        <title>Genome Sequence of alkane-degrading Bacterium Alcanivorax sp. 521-1.</title>
        <authorList>
            <person name="Lai Q."/>
            <person name="Shao Z."/>
        </authorList>
    </citation>
    <scope>NUCLEOTIDE SEQUENCE [LARGE SCALE GENOMIC DNA]</scope>
    <source>
        <strain evidence="2 3">521-1</strain>
    </source>
</reference>
<dbReference type="InterPro" id="IPR004147">
    <property type="entry name" value="ABC1_dom"/>
</dbReference>
<dbReference type="RefSeq" id="WP_194863975.1">
    <property type="nucleotide sequence ID" value="NZ_ARXX01000003.1"/>
</dbReference>
<dbReference type="InterPro" id="IPR051130">
    <property type="entry name" value="Mito_struct-func_regulator"/>
</dbReference>
<keyword evidence="3" id="KW-1185">Reference proteome</keyword>
<protein>
    <submittedName>
        <fullName evidence="2">ABC1 family protein</fullName>
    </submittedName>
</protein>
<evidence type="ECO:0000313" key="2">
    <source>
        <dbReference type="EMBL" id="MBF5055091.1"/>
    </source>
</evidence>
<dbReference type="CDD" id="cd05121">
    <property type="entry name" value="ABC1_ADCK3-like"/>
    <property type="match status" value="1"/>
</dbReference>
<gene>
    <name evidence="2" type="ORF">Y5W_00385</name>
</gene>
<dbReference type="PANTHER" id="PTHR43173:SF22">
    <property type="entry name" value="OS07G0227800 PROTEIN"/>
    <property type="match status" value="1"/>
</dbReference>
<dbReference type="Proteomes" id="UP000662703">
    <property type="component" value="Unassembled WGS sequence"/>
</dbReference>
<name>A0ABS0ALT4_9GAMM</name>
<comment type="caution">
    <text evidence="2">The sequence shown here is derived from an EMBL/GenBank/DDBJ whole genome shotgun (WGS) entry which is preliminary data.</text>
</comment>
<dbReference type="SUPFAM" id="SSF56112">
    <property type="entry name" value="Protein kinase-like (PK-like)"/>
    <property type="match status" value="1"/>
</dbReference>
<evidence type="ECO:0000313" key="3">
    <source>
        <dbReference type="Proteomes" id="UP000662703"/>
    </source>
</evidence>
<organism evidence="2 3">
    <name type="scientific">Alloalcanivorax profundimaris</name>
    <dbReference type="NCBI Taxonomy" id="2735259"/>
    <lineage>
        <taxon>Bacteria</taxon>
        <taxon>Pseudomonadati</taxon>
        <taxon>Pseudomonadota</taxon>
        <taxon>Gammaproteobacteria</taxon>
        <taxon>Oceanospirillales</taxon>
        <taxon>Alcanivoracaceae</taxon>
        <taxon>Alloalcanivorax</taxon>
    </lineage>
</organism>
<dbReference type="InterPro" id="IPR011009">
    <property type="entry name" value="Kinase-like_dom_sf"/>
</dbReference>
<feature type="domain" description="ABC1 atypical kinase-like" evidence="1">
    <location>
        <begin position="97"/>
        <end position="341"/>
    </location>
</feature>